<evidence type="ECO:0000256" key="6">
    <source>
        <dbReference type="ARBA" id="ARBA00022908"/>
    </source>
</evidence>
<feature type="domain" description="Integrase catalytic" evidence="11">
    <location>
        <begin position="1"/>
        <end position="111"/>
    </location>
</feature>
<gene>
    <name evidence="12" type="ORF">Tco_0677347</name>
</gene>
<feature type="region of interest" description="Disordered" evidence="10">
    <location>
        <begin position="162"/>
        <end position="190"/>
    </location>
</feature>
<dbReference type="PANTHER" id="PTHR42648:SF11">
    <property type="entry name" value="TRANSPOSON TY4-P GAG-POL POLYPROTEIN"/>
    <property type="match status" value="1"/>
</dbReference>
<protein>
    <submittedName>
        <fullName evidence="12">Retrovirus-related pol polyprotein from transposon TNT 1-94</fullName>
    </submittedName>
</protein>
<dbReference type="InterPro" id="IPR012337">
    <property type="entry name" value="RNaseH-like_sf"/>
</dbReference>
<dbReference type="InterPro" id="IPR057670">
    <property type="entry name" value="SH3_retrovirus"/>
</dbReference>
<dbReference type="InterPro" id="IPR001584">
    <property type="entry name" value="Integrase_cat-core"/>
</dbReference>
<dbReference type="InterPro" id="IPR036397">
    <property type="entry name" value="RNaseH_sf"/>
</dbReference>
<evidence type="ECO:0000256" key="9">
    <source>
        <dbReference type="ARBA" id="ARBA00023172"/>
    </source>
</evidence>
<accession>A0ABQ4XCS3</accession>
<sequence>MIQVRLNATVRNIRTDNGTEFVNQTLRSYYEEVRISHQTSVARTPQQNDVVKRRNHTLVEAARTMLIFSKAPLFILGSSRDSFEDLGKLKPKADIGIFIGYAPAKKAFRIYNKRTRMIIETIHVDFDELTAMASEQFSSGPGPKLLTPRTIVPAVIAPKPVVSTGTPSSTTIDQDAPSTSTSQTTQETPSSAIPLGVEVADHDIKVAHMDNNPYVDFPIPKPSSKESSSQIRGFGGDLGSVLLGDGVGEEDEKGFIVIGEVSGVLFGGGEGGDGGRL</sequence>
<keyword evidence="13" id="KW-1185">Reference proteome</keyword>
<keyword evidence="4" id="KW-0378">Hydrolase</keyword>
<proteinExistence type="predicted"/>
<keyword evidence="5" id="KW-0460">Magnesium</keyword>
<keyword evidence="8" id="KW-0548">Nucleotidyltransferase</keyword>
<dbReference type="Proteomes" id="UP001151760">
    <property type="component" value="Unassembled WGS sequence"/>
</dbReference>
<evidence type="ECO:0000313" key="13">
    <source>
        <dbReference type="Proteomes" id="UP001151760"/>
    </source>
</evidence>
<evidence type="ECO:0000256" key="3">
    <source>
        <dbReference type="ARBA" id="ARBA00022759"/>
    </source>
</evidence>
<evidence type="ECO:0000256" key="5">
    <source>
        <dbReference type="ARBA" id="ARBA00022842"/>
    </source>
</evidence>
<keyword evidence="7" id="KW-0695">RNA-directed DNA polymerase</keyword>
<dbReference type="InterPro" id="IPR039537">
    <property type="entry name" value="Retrotran_Ty1/copia-like"/>
</dbReference>
<dbReference type="EMBL" id="BQNB010009384">
    <property type="protein sequence ID" value="GJS62783.1"/>
    <property type="molecule type" value="Genomic_DNA"/>
</dbReference>
<evidence type="ECO:0000256" key="8">
    <source>
        <dbReference type="ARBA" id="ARBA00022932"/>
    </source>
</evidence>
<dbReference type="Pfam" id="PF25597">
    <property type="entry name" value="SH3_retrovirus"/>
    <property type="match status" value="1"/>
</dbReference>
<keyword evidence="8" id="KW-0239">DNA-directed DNA polymerase</keyword>
<evidence type="ECO:0000256" key="7">
    <source>
        <dbReference type="ARBA" id="ARBA00022918"/>
    </source>
</evidence>
<keyword evidence="2" id="KW-0479">Metal-binding</keyword>
<reference evidence="12" key="2">
    <citation type="submission" date="2022-01" db="EMBL/GenBank/DDBJ databases">
        <authorList>
            <person name="Yamashiro T."/>
            <person name="Shiraishi A."/>
            <person name="Satake H."/>
            <person name="Nakayama K."/>
        </authorList>
    </citation>
    <scope>NUCLEOTIDE SEQUENCE</scope>
</reference>
<keyword evidence="8" id="KW-0808">Transferase</keyword>
<name>A0ABQ4XCS3_9ASTR</name>
<keyword evidence="6" id="KW-0229">DNA integration</keyword>
<dbReference type="Gene3D" id="3.30.420.10">
    <property type="entry name" value="Ribonuclease H-like superfamily/Ribonuclease H"/>
    <property type="match status" value="1"/>
</dbReference>
<evidence type="ECO:0000256" key="10">
    <source>
        <dbReference type="SAM" id="MobiDB-lite"/>
    </source>
</evidence>
<keyword evidence="9" id="KW-0233">DNA recombination</keyword>
<dbReference type="PANTHER" id="PTHR42648">
    <property type="entry name" value="TRANSPOSASE, PUTATIVE-RELATED"/>
    <property type="match status" value="1"/>
</dbReference>
<organism evidence="12 13">
    <name type="scientific">Tanacetum coccineum</name>
    <dbReference type="NCBI Taxonomy" id="301880"/>
    <lineage>
        <taxon>Eukaryota</taxon>
        <taxon>Viridiplantae</taxon>
        <taxon>Streptophyta</taxon>
        <taxon>Embryophyta</taxon>
        <taxon>Tracheophyta</taxon>
        <taxon>Spermatophyta</taxon>
        <taxon>Magnoliopsida</taxon>
        <taxon>eudicotyledons</taxon>
        <taxon>Gunneridae</taxon>
        <taxon>Pentapetalae</taxon>
        <taxon>asterids</taxon>
        <taxon>campanulids</taxon>
        <taxon>Asterales</taxon>
        <taxon>Asteraceae</taxon>
        <taxon>Asteroideae</taxon>
        <taxon>Anthemideae</taxon>
        <taxon>Anthemidinae</taxon>
        <taxon>Tanacetum</taxon>
    </lineage>
</organism>
<comment type="caution">
    <text evidence="12">The sequence shown here is derived from an EMBL/GenBank/DDBJ whole genome shotgun (WGS) entry which is preliminary data.</text>
</comment>
<evidence type="ECO:0000256" key="1">
    <source>
        <dbReference type="ARBA" id="ARBA00022722"/>
    </source>
</evidence>
<reference evidence="12" key="1">
    <citation type="journal article" date="2022" name="Int. J. Mol. Sci.">
        <title>Draft Genome of Tanacetum Coccineum: Genomic Comparison of Closely Related Tanacetum-Family Plants.</title>
        <authorList>
            <person name="Yamashiro T."/>
            <person name="Shiraishi A."/>
            <person name="Nakayama K."/>
            <person name="Satake H."/>
        </authorList>
    </citation>
    <scope>NUCLEOTIDE SEQUENCE</scope>
</reference>
<keyword evidence="3" id="KW-0255">Endonuclease</keyword>
<evidence type="ECO:0000256" key="4">
    <source>
        <dbReference type="ARBA" id="ARBA00022801"/>
    </source>
</evidence>
<dbReference type="PROSITE" id="PS50994">
    <property type="entry name" value="INTEGRASE"/>
    <property type="match status" value="1"/>
</dbReference>
<evidence type="ECO:0000259" key="11">
    <source>
        <dbReference type="PROSITE" id="PS50994"/>
    </source>
</evidence>
<dbReference type="SUPFAM" id="SSF53098">
    <property type="entry name" value="Ribonuclease H-like"/>
    <property type="match status" value="1"/>
</dbReference>
<keyword evidence="1" id="KW-0540">Nuclease</keyword>
<evidence type="ECO:0000256" key="2">
    <source>
        <dbReference type="ARBA" id="ARBA00022723"/>
    </source>
</evidence>
<evidence type="ECO:0000313" key="12">
    <source>
        <dbReference type="EMBL" id="GJS62783.1"/>
    </source>
</evidence>